<dbReference type="Gene3D" id="2.40.50.100">
    <property type="match status" value="1"/>
</dbReference>
<dbReference type="InterPro" id="IPR058649">
    <property type="entry name" value="CzcB_C"/>
</dbReference>
<name>A0ABS0EWD3_9BURK</name>
<protein>
    <submittedName>
        <fullName evidence="7">Efflux RND transporter periplasmic adaptor subunit</fullName>
    </submittedName>
</protein>
<organism evidence="7 8">
    <name type="scientific">Herminiimonas contaminans</name>
    <dbReference type="NCBI Taxonomy" id="1111140"/>
    <lineage>
        <taxon>Bacteria</taxon>
        <taxon>Pseudomonadati</taxon>
        <taxon>Pseudomonadota</taxon>
        <taxon>Betaproteobacteria</taxon>
        <taxon>Burkholderiales</taxon>
        <taxon>Oxalobacteraceae</taxon>
        <taxon>Herminiimonas</taxon>
    </lineage>
</organism>
<dbReference type="SUPFAM" id="SSF111369">
    <property type="entry name" value="HlyD-like secretion proteins"/>
    <property type="match status" value="1"/>
</dbReference>
<keyword evidence="2" id="KW-0813">Transport</keyword>
<dbReference type="PANTHER" id="PTHR30097">
    <property type="entry name" value="CATION EFFLUX SYSTEM PROTEIN CUSB"/>
    <property type="match status" value="1"/>
</dbReference>
<sequence length="396" mass="40795">MKQQQRLQLGWPVVVGLTAVTAALGFATANWLAKHDAPTVVQSNVQTASAPVAPPAISDSGDEVKIPAEYLSVSKIAVEVIGSGGLEAEILTAGTVVAAPNSEAVIMARASGNVTRVSRQLGDTVRAGETLAQVSSLEAAAMNADRNVAVAKVDLARKSYAREYSLFEQGVTPRQEMEAAQSALTVAESEALRATSVAKAAQVAADGKSVAVVSPIHGKITTQTVTLGSFVQPQMELFRVSGNGKVLIEASLPAADVTRVAPGDKATILAANGSSVDATVRSVTPTVSSSTRTAIVVLTPSSLTPELIVGEGVQARLHVKNGASGLVVAEDAVQSVDGHDVLFVRTKDGFRVQRVLVGTRSGGVAQIISGISAGEMVATRNAFLVKADMIKSAKEE</sequence>
<dbReference type="Gene3D" id="2.40.420.20">
    <property type="match status" value="1"/>
</dbReference>
<feature type="domain" description="CzcB-like alpha-helical hairpin" evidence="4">
    <location>
        <begin position="144"/>
        <end position="192"/>
    </location>
</feature>
<evidence type="ECO:0000259" key="5">
    <source>
        <dbReference type="Pfam" id="PF25973"/>
    </source>
</evidence>
<dbReference type="PANTHER" id="PTHR30097:SF4">
    <property type="entry name" value="SLR6042 PROTEIN"/>
    <property type="match status" value="1"/>
</dbReference>
<dbReference type="InterPro" id="IPR051909">
    <property type="entry name" value="MFP_Cation_Efflux"/>
</dbReference>
<comment type="similarity">
    <text evidence="1">Belongs to the membrane fusion protein (MFP) (TC 8.A.1) family.</text>
</comment>
<dbReference type="EMBL" id="JADOEL010000015">
    <property type="protein sequence ID" value="MBF8179154.1"/>
    <property type="molecule type" value="Genomic_DNA"/>
</dbReference>
<reference evidence="7 8" key="1">
    <citation type="submission" date="2020-11" db="EMBL/GenBank/DDBJ databases">
        <title>WGS of Herminiimonas contaminans strain Marseille-Q4544 isolated from planarians Schmidtea mediterranea.</title>
        <authorList>
            <person name="Kangale L."/>
        </authorList>
    </citation>
    <scope>NUCLEOTIDE SEQUENCE [LARGE SCALE GENOMIC DNA]</scope>
    <source>
        <strain evidence="7 8">Marseille-Q4544</strain>
    </source>
</reference>
<evidence type="ECO:0000256" key="3">
    <source>
        <dbReference type="SAM" id="Phobius"/>
    </source>
</evidence>
<dbReference type="Proteomes" id="UP000657372">
    <property type="component" value="Unassembled WGS sequence"/>
</dbReference>
<dbReference type="InterPro" id="IPR006143">
    <property type="entry name" value="RND_pump_MFP"/>
</dbReference>
<evidence type="ECO:0000313" key="7">
    <source>
        <dbReference type="EMBL" id="MBF8179154.1"/>
    </source>
</evidence>
<dbReference type="Pfam" id="PF25973">
    <property type="entry name" value="BSH_CzcB"/>
    <property type="match status" value="1"/>
</dbReference>
<feature type="domain" description="CzcB-like barrel-sandwich hybrid" evidence="5">
    <location>
        <begin position="104"/>
        <end position="241"/>
    </location>
</feature>
<accession>A0ABS0EWD3</accession>
<keyword evidence="3" id="KW-0812">Transmembrane</keyword>
<proteinExistence type="inferred from homology"/>
<dbReference type="Gene3D" id="2.40.30.170">
    <property type="match status" value="1"/>
</dbReference>
<evidence type="ECO:0000256" key="1">
    <source>
        <dbReference type="ARBA" id="ARBA00009477"/>
    </source>
</evidence>
<evidence type="ECO:0000259" key="6">
    <source>
        <dbReference type="Pfam" id="PF25975"/>
    </source>
</evidence>
<dbReference type="InterPro" id="IPR058647">
    <property type="entry name" value="BSH_CzcB-like"/>
</dbReference>
<dbReference type="Pfam" id="PF25893">
    <property type="entry name" value="HH_CzcB"/>
    <property type="match status" value="1"/>
</dbReference>
<evidence type="ECO:0000259" key="4">
    <source>
        <dbReference type="Pfam" id="PF25893"/>
    </source>
</evidence>
<evidence type="ECO:0000256" key="2">
    <source>
        <dbReference type="ARBA" id="ARBA00022448"/>
    </source>
</evidence>
<feature type="transmembrane region" description="Helical" evidence="3">
    <location>
        <begin position="12"/>
        <end position="33"/>
    </location>
</feature>
<feature type="domain" description="CzcB-like C-terminal circularly permuted SH3-like" evidence="6">
    <location>
        <begin position="327"/>
        <end position="386"/>
    </location>
</feature>
<dbReference type="NCBIfam" id="TIGR01730">
    <property type="entry name" value="RND_mfp"/>
    <property type="match status" value="1"/>
</dbReference>
<comment type="caution">
    <text evidence="7">The sequence shown here is derived from an EMBL/GenBank/DDBJ whole genome shotgun (WGS) entry which is preliminary data.</text>
</comment>
<dbReference type="RefSeq" id="WP_195876266.1">
    <property type="nucleotide sequence ID" value="NZ_JADOEL010000015.1"/>
</dbReference>
<keyword evidence="3" id="KW-1133">Transmembrane helix</keyword>
<evidence type="ECO:0000313" key="8">
    <source>
        <dbReference type="Proteomes" id="UP000657372"/>
    </source>
</evidence>
<dbReference type="InterPro" id="IPR058648">
    <property type="entry name" value="HH_CzcB-like"/>
</dbReference>
<keyword evidence="8" id="KW-1185">Reference proteome</keyword>
<keyword evidence="3" id="KW-0472">Membrane</keyword>
<dbReference type="Pfam" id="PF25975">
    <property type="entry name" value="CzcB_C"/>
    <property type="match status" value="1"/>
</dbReference>
<gene>
    <name evidence="7" type="ORF">IXC47_15835</name>
</gene>
<dbReference type="Gene3D" id="1.10.287.470">
    <property type="entry name" value="Helix hairpin bin"/>
    <property type="match status" value="1"/>
</dbReference>